<dbReference type="Proteomes" id="UP000614216">
    <property type="component" value="Unassembled WGS sequence"/>
</dbReference>
<protein>
    <submittedName>
        <fullName evidence="4">NADAR family protein</fullName>
    </submittedName>
</protein>
<comment type="caution">
    <text evidence="4">The sequence shown here is derived from an EMBL/GenBank/DDBJ whole genome shotgun (WGS) entry which is preliminary data.</text>
</comment>
<dbReference type="AlphaFoldDB" id="A0A937KC00"/>
<evidence type="ECO:0000256" key="1">
    <source>
        <dbReference type="ARBA" id="ARBA00000022"/>
    </source>
</evidence>
<dbReference type="EMBL" id="JAEUGD010000042">
    <property type="protein sequence ID" value="MBL6446957.1"/>
    <property type="molecule type" value="Genomic_DNA"/>
</dbReference>
<dbReference type="Pfam" id="PF08719">
    <property type="entry name" value="NADAR"/>
    <property type="match status" value="1"/>
</dbReference>
<accession>A0A937KC00</accession>
<feature type="domain" description="NADAR" evidence="3">
    <location>
        <begin position="8"/>
        <end position="157"/>
    </location>
</feature>
<dbReference type="Gene3D" id="1.10.357.40">
    <property type="entry name" value="YbiA-like"/>
    <property type="match status" value="1"/>
</dbReference>
<dbReference type="InterPro" id="IPR037238">
    <property type="entry name" value="YbiA-like_sf"/>
</dbReference>
<dbReference type="CDD" id="cd15457">
    <property type="entry name" value="NADAR"/>
    <property type="match status" value="1"/>
</dbReference>
<comment type="catalytic activity">
    <reaction evidence="2">
        <text>2,5-diamino-6-hydroxy-4-(5-phosphoribosylamino)-pyrimidine + H2O = 2,5,6-triamino-4-hydroxypyrimidine + D-ribose 5-phosphate</text>
        <dbReference type="Rhea" id="RHEA:23436"/>
        <dbReference type="ChEBI" id="CHEBI:15377"/>
        <dbReference type="ChEBI" id="CHEBI:58614"/>
        <dbReference type="ChEBI" id="CHEBI:78346"/>
        <dbReference type="ChEBI" id="CHEBI:137796"/>
    </reaction>
</comment>
<evidence type="ECO:0000313" key="5">
    <source>
        <dbReference type="Proteomes" id="UP000614216"/>
    </source>
</evidence>
<dbReference type="RefSeq" id="WP_202856490.1">
    <property type="nucleotide sequence ID" value="NZ_JAEUGD010000042.1"/>
</dbReference>
<comment type="catalytic activity">
    <reaction evidence="1">
        <text>5-amino-6-(5-phospho-D-ribosylamino)uracil + H2O = 5,6-diaminouracil + D-ribose 5-phosphate</text>
        <dbReference type="Rhea" id="RHEA:55020"/>
        <dbReference type="ChEBI" id="CHEBI:15377"/>
        <dbReference type="ChEBI" id="CHEBI:46252"/>
        <dbReference type="ChEBI" id="CHEBI:58453"/>
        <dbReference type="ChEBI" id="CHEBI:78346"/>
    </reaction>
</comment>
<reference evidence="4" key="1">
    <citation type="submission" date="2021-01" db="EMBL/GenBank/DDBJ databases">
        <title>Fulvivirga kasyanovii gen. nov., sp nov., a novel member of the phylum Bacteroidetes isolated from seawater in a mussel farm.</title>
        <authorList>
            <person name="Zhao L.-H."/>
            <person name="Wang Z.-J."/>
        </authorList>
    </citation>
    <scope>NUCLEOTIDE SEQUENCE</scope>
    <source>
        <strain evidence="4">29W222</strain>
    </source>
</reference>
<evidence type="ECO:0000259" key="3">
    <source>
        <dbReference type="Pfam" id="PF08719"/>
    </source>
</evidence>
<keyword evidence="5" id="KW-1185">Reference proteome</keyword>
<dbReference type="NCBIfam" id="TIGR02464">
    <property type="entry name" value="ribofla_fusion"/>
    <property type="match status" value="1"/>
</dbReference>
<sequence length="165" mass="19150">MKEEKFTYFWRTASPFSNWHPCTFEIDNITFNCSEQHMMYHKALLFDDQETASEILKAKTPGKQKALGRKVKNFDQQVWEEQCKHIVYQGNKAKFTQNENLLKRLLKTEGTTIVEASPVDAIWGIGLAEDDPRAKSRQTWLGKNLLGEILTELREELLLNNSLKS</sequence>
<dbReference type="SUPFAM" id="SSF143990">
    <property type="entry name" value="YbiA-like"/>
    <property type="match status" value="1"/>
</dbReference>
<evidence type="ECO:0000313" key="4">
    <source>
        <dbReference type="EMBL" id="MBL6446957.1"/>
    </source>
</evidence>
<organism evidence="4 5">
    <name type="scientific">Fulvivirga marina</name>
    <dbReference type="NCBI Taxonomy" id="2494733"/>
    <lineage>
        <taxon>Bacteria</taxon>
        <taxon>Pseudomonadati</taxon>
        <taxon>Bacteroidota</taxon>
        <taxon>Cytophagia</taxon>
        <taxon>Cytophagales</taxon>
        <taxon>Fulvivirgaceae</taxon>
        <taxon>Fulvivirga</taxon>
    </lineage>
</organism>
<dbReference type="InterPro" id="IPR012816">
    <property type="entry name" value="NADAR"/>
</dbReference>
<evidence type="ECO:0000256" key="2">
    <source>
        <dbReference type="ARBA" id="ARBA00000751"/>
    </source>
</evidence>
<proteinExistence type="predicted"/>
<name>A0A937KC00_9BACT</name>
<gene>
    <name evidence="4" type="ORF">JMN32_11595</name>
</gene>